<feature type="domain" description="Transposase IS200-like" evidence="1">
    <location>
        <begin position="22"/>
        <end position="135"/>
    </location>
</feature>
<dbReference type="SUPFAM" id="SSF143422">
    <property type="entry name" value="Transposase IS200-like"/>
    <property type="match status" value="1"/>
</dbReference>
<reference evidence="2 3" key="1">
    <citation type="journal article" date="2014" name="Int. J. Syst. Evol. Microbiol.">
        <title>Complete genome sequence of Corynebacterium casei LMG S-19264T (=DSM 44701T), isolated from a smear-ripened cheese.</title>
        <authorList>
            <consortium name="US DOE Joint Genome Institute (JGI-PGF)"/>
            <person name="Walter F."/>
            <person name="Albersmeier A."/>
            <person name="Kalinowski J."/>
            <person name="Ruckert C."/>
        </authorList>
    </citation>
    <scope>NUCLEOTIDE SEQUENCE [LARGE SCALE GENOMIC DNA]</scope>
    <source>
        <strain evidence="2 3">CGMCC 1.7286</strain>
    </source>
</reference>
<sequence>MFMGRVQRTYHGRDLRKGRVSEPGTAYLVTTVTRNRQALFRDLQSARILVRSLRAESDNATTLAFVVMPDHLHWLLQLIDGVTLSGLMQRVKSASAHHINRHLQLSGAVWQSGFHDHAVRTEEDLRQLARYVVANPLRAGLVSKVGDYSHWDAIWL</sequence>
<dbReference type="PANTHER" id="PTHR36966">
    <property type="entry name" value="REP-ASSOCIATED TYROSINE TRANSPOSASE"/>
    <property type="match status" value="1"/>
</dbReference>
<dbReference type="Pfam" id="PF01797">
    <property type="entry name" value="Y1_Tnp"/>
    <property type="match status" value="1"/>
</dbReference>
<evidence type="ECO:0000259" key="1">
    <source>
        <dbReference type="SMART" id="SM01321"/>
    </source>
</evidence>
<dbReference type="GO" id="GO:0004803">
    <property type="term" value="F:transposase activity"/>
    <property type="evidence" value="ECO:0007669"/>
    <property type="project" value="InterPro"/>
</dbReference>
<dbReference type="InterPro" id="IPR052715">
    <property type="entry name" value="RAYT_transposase"/>
</dbReference>
<dbReference type="PANTHER" id="PTHR36966:SF1">
    <property type="entry name" value="REP-ASSOCIATED TYROSINE TRANSPOSASE"/>
    <property type="match status" value="1"/>
</dbReference>
<dbReference type="Proteomes" id="UP000599578">
    <property type="component" value="Unassembled WGS sequence"/>
</dbReference>
<evidence type="ECO:0000313" key="3">
    <source>
        <dbReference type="Proteomes" id="UP000599578"/>
    </source>
</evidence>
<protein>
    <submittedName>
        <fullName evidence="2">Transposase</fullName>
    </submittedName>
</protein>
<evidence type="ECO:0000313" key="2">
    <source>
        <dbReference type="EMBL" id="GGO82026.1"/>
    </source>
</evidence>
<organism evidence="2 3">
    <name type="scientific">Marinobacterium nitratireducens</name>
    <dbReference type="NCBI Taxonomy" id="518897"/>
    <lineage>
        <taxon>Bacteria</taxon>
        <taxon>Pseudomonadati</taxon>
        <taxon>Pseudomonadota</taxon>
        <taxon>Gammaproteobacteria</taxon>
        <taxon>Oceanospirillales</taxon>
        <taxon>Oceanospirillaceae</taxon>
        <taxon>Marinobacterium</taxon>
    </lineage>
</organism>
<dbReference type="InterPro" id="IPR036515">
    <property type="entry name" value="Transposase_17_sf"/>
</dbReference>
<dbReference type="EMBL" id="BMLT01000005">
    <property type="protein sequence ID" value="GGO82026.1"/>
    <property type="molecule type" value="Genomic_DNA"/>
</dbReference>
<accession>A0A917ZFD8</accession>
<gene>
    <name evidence="2" type="ORF">GCM10011348_22410</name>
</gene>
<name>A0A917ZFD8_9GAMM</name>
<keyword evidence="3" id="KW-1185">Reference proteome</keyword>
<dbReference type="GO" id="GO:0006313">
    <property type="term" value="P:DNA transposition"/>
    <property type="evidence" value="ECO:0007669"/>
    <property type="project" value="InterPro"/>
</dbReference>
<proteinExistence type="predicted"/>
<dbReference type="Gene3D" id="3.30.70.1290">
    <property type="entry name" value="Transposase IS200-like"/>
    <property type="match status" value="1"/>
</dbReference>
<dbReference type="GO" id="GO:0043565">
    <property type="term" value="F:sequence-specific DNA binding"/>
    <property type="evidence" value="ECO:0007669"/>
    <property type="project" value="TreeGrafter"/>
</dbReference>
<dbReference type="SMART" id="SM01321">
    <property type="entry name" value="Y1_Tnp"/>
    <property type="match status" value="1"/>
</dbReference>
<dbReference type="NCBIfam" id="NF047646">
    <property type="entry name" value="REP_Tyr_transpos"/>
    <property type="match status" value="1"/>
</dbReference>
<dbReference type="AlphaFoldDB" id="A0A917ZFD8"/>
<comment type="caution">
    <text evidence="2">The sequence shown here is derived from an EMBL/GenBank/DDBJ whole genome shotgun (WGS) entry which is preliminary data.</text>
</comment>
<dbReference type="InterPro" id="IPR002686">
    <property type="entry name" value="Transposase_17"/>
</dbReference>